<organism evidence="1 2">
    <name type="scientific">Thalassoglobus neptunius</name>
    <dbReference type="NCBI Taxonomy" id="1938619"/>
    <lineage>
        <taxon>Bacteria</taxon>
        <taxon>Pseudomonadati</taxon>
        <taxon>Planctomycetota</taxon>
        <taxon>Planctomycetia</taxon>
        <taxon>Planctomycetales</taxon>
        <taxon>Planctomycetaceae</taxon>
        <taxon>Thalassoglobus</taxon>
    </lineage>
</organism>
<dbReference type="RefSeq" id="WP_146509708.1">
    <property type="nucleotide sequence ID" value="NZ_SIHI01000001.1"/>
</dbReference>
<dbReference type="Proteomes" id="UP000317243">
    <property type="component" value="Unassembled WGS sequence"/>
</dbReference>
<comment type="caution">
    <text evidence="1">The sequence shown here is derived from an EMBL/GenBank/DDBJ whole genome shotgun (WGS) entry which is preliminary data.</text>
</comment>
<evidence type="ECO:0000313" key="1">
    <source>
        <dbReference type="EMBL" id="TWT58961.1"/>
    </source>
</evidence>
<name>A0A5C5X9A0_9PLAN</name>
<proteinExistence type="predicted"/>
<gene>
    <name evidence="1" type="ORF">KOR42_23480</name>
</gene>
<accession>A0A5C5X9A0</accession>
<dbReference type="OrthoDB" id="5460175at2"/>
<dbReference type="EMBL" id="SIHI01000001">
    <property type="protein sequence ID" value="TWT58961.1"/>
    <property type="molecule type" value="Genomic_DNA"/>
</dbReference>
<reference evidence="1 2" key="1">
    <citation type="submission" date="2019-02" db="EMBL/GenBank/DDBJ databases">
        <title>Deep-cultivation of Planctomycetes and their phenomic and genomic characterization uncovers novel biology.</title>
        <authorList>
            <person name="Wiegand S."/>
            <person name="Jogler M."/>
            <person name="Boedeker C."/>
            <person name="Pinto D."/>
            <person name="Vollmers J."/>
            <person name="Rivas-Marin E."/>
            <person name="Kohn T."/>
            <person name="Peeters S.H."/>
            <person name="Heuer A."/>
            <person name="Rast P."/>
            <person name="Oberbeckmann S."/>
            <person name="Bunk B."/>
            <person name="Jeske O."/>
            <person name="Meyerdierks A."/>
            <person name="Storesund J.E."/>
            <person name="Kallscheuer N."/>
            <person name="Luecker S."/>
            <person name="Lage O.M."/>
            <person name="Pohl T."/>
            <person name="Merkel B.J."/>
            <person name="Hornburger P."/>
            <person name="Mueller R.-W."/>
            <person name="Bruemmer F."/>
            <person name="Labrenz M."/>
            <person name="Spormann A.M."/>
            <person name="Op Den Camp H."/>
            <person name="Overmann J."/>
            <person name="Amann R."/>
            <person name="Jetten M.S.M."/>
            <person name="Mascher T."/>
            <person name="Medema M.H."/>
            <person name="Devos D.P."/>
            <person name="Kaster A.-K."/>
            <person name="Ovreas L."/>
            <person name="Rohde M."/>
            <person name="Galperin M.Y."/>
            <person name="Jogler C."/>
        </authorList>
    </citation>
    <scope>NUCLEOTIDE SEQUENCE [LARGE SCALE GENOMIC DNA]</scope>
    <source>
        <strain evidence="1 2">KOR42</strain>
    </source>
</reference>
<evidence type="ECO:0000313" key="2">
    <source>
        <dbReference type="Proteomes" id="UP000317243"/>
    </source>
</evidence>
<dbReference type="AlphaFoldDB" id="A0A5C5X9A0"/>
<keyword evidence="2" id="KW-1185">Reference proteome</keyword>
<protein>
    <submittedName>
        <fullName evidence="1">Uncharacterized protein</fullName>
    </submittedName>
</protein>
<sequence length="68" mass="7887">MSQRWVEIEVVEVIRMTDAAMLVEDENGEEVWIPYSQIQDSDSVSEGDCNVTLTVTRWIAEEKDLSYF</sequence>